<keyword evidence="2" id="KW-0862">Zinc</keyword>
<dbReference type="Pfam" id="PF00172">
    <property type="entry name" value="Zn_clus"/>
    <property type="match status" value="1"/>
</dbReference>
<keyword evidence="10" id="KW-1185">Reference proteome</keyword>
<keyword evidence="4" id="KW-0238">DNA-binding</keyword>
<dbReference type="CDD" id="cd00067">
    <property type="entry name" value="GAL4"/>
    <property type="match status" value="1"/>
</dbReference>
<accession>A0ABR4F234</accession>
<keyword evidence="5" id="KW-0804">Transcription</keyword>
<dbReference type="PANTHER" id="PTHR37534">
    <property type="entry name" value="TRANSCRIPTIONAL ACTIVATOR PROTEIN UGA3"/>
    <property type="match status" value="1"/>
</dbReference>
<feature type="region of interest" description="Disordered" evidence="7">
    <location>
        <begin position="73"/>
        <end position="138"/>
    </location>
</feature>
<keyword evidence="3" id="KW-0805">Transcription regulation</keyword>
<evidence type="ECO:0000256" key="4">
    <source>
        <dbReference type="ARBA" id="ARBA00023125"/>
    </source>
</evidence>
<dbReference type="PANTHER" id="PTHR37534:SF49">
    <property type="entry name" value="LYSINE BIOSYNTHESIS REGULATORY PROTEIN LYS14"/>
    <property type="match status" value="1"/>
</dbReference>
<dbReference type="Proteomes" id="UP001600888">
    <property type="component" value="Unassembled WGS sequence"/>
</dbReference>
<evidence type="ECO:0000256" key="2">
    <source>
        <dbReference type="ARBA" id="ARBA00022833"/>
    </source>
</evidence>
<dbReference type="SUPFAM" id="SSF57701">
    <property type="entry name" value="Zn2/Cys6 DNA-binding domain"/>
    <property type="match status" value="1"/>
</dbReference>
<keyword evidence="6" id="KW-0539">Nucleus</keyword>
<evidence type="ECO:0000256" key="7">
    <source>
        <dbReference type="SAM" id="MobiDB-lite"/>
    </source>
</evidence>
<protein>
    <recommendedName>
        <fullName evidence="8">Zn(2)-C6 fungal-type domain-containing protein</fullName>
    </recommendedName>
</protein>
<name>A0ABR4F234_9PEZI</name>
<evidence type="ECO:0000313" key="10">
    <source>
        <dbReference type="Proteomes" id="UP001600888"/>
    </source>
</evidence>
<evidence type="ECO:0000256" key="3">
    <source>
        <dbReference type="ARBA" id="ARBA00023015"/>
    </source>
</evidence>
<dbReference type="InterPro" id="IPR021858">
    <property type="entry name" value="Fun_TF"/>
</dbReference>
<evidence type="ECO:0000256" key="1">
    <source>
        <dbReference type="ARBA" id="ARBA00004123"/>
    </source>
</evidence>
<organism evidence="9 10">
    <name type="scientific">Diaporthe vaccinii</name>
    <dbReference type="NCBI Taxonomy" id="105482"/>
    <lineage>
        <taxon>Eukaryota</taxon>
        <taxon>Fungi</taxon>
        <taxon>Dikarya</taxon>
        <taxon>Ascomycota</taxon>
        <taxon>Pezizomycotina</taxon>
        <taxon>Sordariomycetes</taxon>
        <taxon>Sordariomycetidae</taxon>
        <taxon>Diaporthales</taxon>
        <taxon>Diaporthaceae</taxon>
        <taxon>Diaporthe</taxon>
        <taxon>Diaporthe eres species complex</taxon>
    </lineage>
</organism>
<dbReference type="PROSITE" id="PS50048">
    <property type="entry name" value="ZN2_CY6_FUNGAL_2"/>
    <property type="match status" value="1"/>
</dbReference>
<dbReference type="InterPro" id="IPR001138">
    <property type="entry name" value="Zn2Cys6_DnaBD"/>
</dbReference>
<dbReference type="EMBL" id="JBAWTH010000015">
    <property type="protein sequence ID" value="KAL2288758.1"/>
    <property type="molecule type" value="Genomic_DNA"/>
</dbReference>
<dbReference type="Pfam" id="PF11951">
    <property type="entry name" value="Fungal_trans_2"/>
    <property type="match status" value="1"/>
</dbReference>
<evidence type="ECO:0000313" key="9">
    <source>
        <dbReference type="EMBL" id="KAL2288758.1"/>
    </source>
</evidence>
<evidence type="ECO:0000256" key="5">
    <source>
        <dbReference type="ARBA" id="ARBA00023163"/>
    </source>
</evidence>
<feature type="domain" description="Zn(2)-C6 fungal-type" evidence="8">
    <location>
        <begin position="13"/>
        <end position="41"/>
    </location>
</feature>
<comment type="caution">
    <text evidence="9">The sequence shown here is derived from an EMBL/GenBank/DDBJ whole genome shotgun (WGS) entry which is preliminary data.</text>
</comment>
<gene>
    <name evidence="9" type="ORF">FJTKL_03425</name>
</gene>
<reference evidence="9 10" key="1">
    <citation type="submission" date="2024-03" db="EMBL/GenBank/DDBJ databases">
        <title>A high-quality draft genome sequence of Diaporthe vaccinii, a causative agent of upright dieback and viscid rot disease in cranberry plants.</title>
        <authorList>
            <person name="Sarrasin M."/>
            <person name="Lang B.F."/>
            <person name="Burger G."/>
        </authorList>
    </citation>
    <scope>NUCLEOTIDE SEQUENCE [LARGE SCALE GENOMIC DNA]</scope>
    <source>
        <strain evidence="9 10">IS7</strain>
    </source>
</reference>
<evidence type="ECO:0000259" key="8">
    <source>
        <dbReference type="PROSITE" id="PS50048"/>
    </source>
</evidence>
<sequence>MAKGSKAIRRDPACGTCRKKCRKCDRSRPFCNRCKTKGLQCEGYPPRFQFCELATPDAGAVVSVAPAPAPATLPISSPGSIPGDQVRANVSPSETHELRSSSVSSISAAPYRTQPPPSFWETDSSASPQDGRGGEILSPASDARLLDGMLLSSETQRLLRYFDEELTPGLTIVVDGTENLFRRYLLPLAYQHTGVLHAVLGLVACHLRSSRRDMTKATEADALSHRVAAIRILGSLLAQEEAQGLKAAEEEAVLAMILLLIFHDICEMGLSTHGTHLNGVTFLCGKIASGSNLSSRSDSIQFFLAALAWLDVLRGFSGAEKLTYSESVRKCVLENGRVSLHTLVGCPPSIFQRIGTVLEAAKGWLAGTTANAEFHATLRDADAYLRGLDLDSAEYPTQHAEWRQLAEAYRHACLLRVMRWPDTFSVPCEDAGVRASVAAILDARANIAASSPFSKRMLFPLFLAAADTTVPHQLHYAAISINEIRRSTGFEHPAMKTVLEHVWEERRSNTRGWRNVPWMEFVSSSSST</sequence>
<dbReference type="InterPro" id="IPR036864">
    <property type="entry name" value="Zn2-C6_fun-type_DNA-bd_sf"/>
</dbReference>
<proteinExistence type="predicted"/>
<evidence type="ECO:0000256" key="6">
    <source>
        <dbReference type="ARBA" id="ARBA00023242"/>
    </source>
</evidence>
<comment type="subcellular location">
    <subcellularLocation>
        <location evidence="1">Nucleus</location>
    </subcellularLocation>
</comment>